<comment type="caution">
    <text evidence="1">The sequence shown here is derived from an EMBL/GenBank/DDBJ whole genome shotgun (WGS) entry which is preliminary data.</text>
</comment>
<dbReference type="RefSeq" id="WP_239513345.1">
    <property type="nucleotide sequence ID" value="NZ_JBFAUJ010000012.1"/>
</dbReference>
<dbReference type="Proteomes" id="UP001553148">
    <property type="component" value="Unassembled WGS sequence"/>
</dbReference>
<gene>
    <name evidence="1" type="ORF">AB0470_26525</name>
</gene>
<accession>A0ABV3KUX5</accession>
<organism evidence="1 2">
    <name type="scientific">Streptomyces griseosporeus</name>
    <dbReference type="NCBI Taxonomy" id="1910"/>
    <lineage>
        <taxon>Bacteria</taxon>
        <taxon>Bacillati</taxon>
        <taxon>Actinomycetota</taxon>
        <taxon>Actinomycetes</taxon>
        <taxon>Kitasatosporales</taxon>
        <taxon>Streptomycetaceae</taxon>
        <taxon>Streptomyces</taxon>
    </lineage>
</organism>
<protein>
    <submittedName>
        <fullName evidence="1">ImmA/IrrE family metallo-endopeptidase</fullName>
    </submittedName>
</protein>
<dbReference type="EMBL" id="JBFAUJ010000012">
    <property type="protein sequence ID" value="MEV8463098.1"/>
    <property type="molecule type" value="Genomic_DNA"/>
</dbReference>
<evidence type="ECO:0000313" key="2">
    <source>
        <dbReference type="Proteomes" id="UP001553148"/>
    </source>
</evidence>
<name>A0ABV3KUX5_STRGS</name>
<proteinExistence type="predicted"/>
<evidence type="ECO:0000313" key="1">
    <source>
        <dbReference type="EMBL" id="MEV8463098.1"/>
    </source>
</evidence>
<reference evidence="1 2" key="1">
    <citation type="submission" date="2024-06" db="EMBL/GenBank/DDBJ databases">
        <title>The Natural Products Discovery Center: Release of the First 8490 Sequenced Strains for Exploring Actinobacteria Biosynthetic Diversity.</title>
        <authorList>
            <person name="Kalkreuter E."/>
            <person name="Kautsar S.A."/>
            <person name="Yang D."/>
            <person name="Bader C.D."/>
            <person name="Teijaro C.N."/>
            <person name="Fluegel L."/>
            <person name="Davis C.M."/>
            <person name="Simpson J.R."/>
            <person name="Lauterbach L."/>
            <person name="Steele A.D."/>
            <person name="Gui C."/>
            <person name="Meng S."/>
            <person name="Li G."/>
            <person name="Viehrig K."/>
            <person name="Ye F."/>
            <person name="Su P."/>
            <person name="Kiefer A.F."/>
            <person name="Nichols A."/>
            <person name="Cepeda A.J."/>
            <person name="Yan W."/>
            <person name="Fan B."/>
            <person name="Jiang Y."/>
            <person name="Adhikari A."/>
            <person name="Zheng C.-J."/>
            <person name="Schuster L."/>
            <person name="Cowan T.M."/>
            <person name="Smanski M.J."/>
            <person name="Chevrette M.G."/>
            <person name="De Carvalho L.P.S."/>
            <person name="Shen B."/>
        </authorList>
    </citation>
    <scope>NUCLEOTIDE SEQUENCE [LARGE SCALE GENOMIC DNA]</scope>
    <source>
        <strain evidence="1 2">NPDC052360</strain>
    </source>
</reference>
<sequence>MKDLLTSLAKEAAKAIRRPAEPQVVMREFCRALSNRLDRPVDLAFRVFPADLPVPVSGMRIDFGERSVIVVEQNMHPEAQLVILGHELWHEAQGDSCYNFAGINAAARAAITDQAADAIRRAAERVLAVDEIPRDAILAVAARSDLVAAAEMDAETFGLLFGREARTWMTGRYAQDPVNPSTVEGRLNLSLLNRGGRIL</sequence>
<keyword evidence="2" id="KW-1185">Reference proteome</keyword>